<evidence type="ECO:0000313" key="3">
    <source>
        <dbReference type="Proteomes" id="UP000298663"/>
    </source>
</evidence>
<evidence type="ECO:0008006" key="4">
    <source>
        <dbReference type="Google" id="ProtNLM"/>
    </source>
</evidence>
<name>A0A4U5NGH9_STECR</name>
<keyword evidence="3" id="KW-1185">Reference proteome</keyword>
<accession>A0A4U5NGH9</accession>
<dbReference type="AlphaFoldDB" id="A0A4U5NGH9"/>
<sequence length="147" mass="16498">MHALSILFFSVCFFAAASAQFYNEETKKIISGCPPGVLVYQDFGFKVHYECNQDGKEVLIGCTIDGYLYEPNEEATVDYIRSRMCVQKPDAFIRNEIIGCVSDEGVLLTTTDTISNKDGTAFGCYVKKDASGRIVKAKWFRKARAYK</sequence>
<reference evidence="2 3" key="2">
    <citation type="journal article" date="2019" name="G3 (Bethesda)">
        <title>Hybrid Assembly of the Genome of the Entomopathogenic Nematode Steinernema carpocapsae Identifies the X-Chromosome.</title>
        <authorList>
            <person name="Serra L."/>
            <person name="Macchietto M."/>
            <person name="Macias-Munoz A."/>
            <person name="McGill C.J."/>
            <person name="Rodriguez I.M."/>
            <person name="Rodriguez B."/>
            <person name="Murad R."/>
            <person name="Mortazavi A."/>
        </authorList>
    </citation>
    <scope>NUCLEOTIDE SEQUENCE [LARGE SCALE GENOMIC DNA]</scope>
    <source>
        <strain evidence="2 3">ALL</strain>
    </source>
</reference>
<gene>
    <name evidence="2" type="ORF">L596_015661</name>
</gene>
<proteinExistence type="predicted"/>
<keyword evidence="1" id="KW-0732">Signal</keyword>
<dbReference type="Proteomes" id="UP000298663">
    <property type="component" value="Unassembled WGS sequence"/>
</dbReference>
<dbReference type="EMBL" id="AZBU02000004">
    <property type="protein sequence ID" value="TKR81856.1"/>
    <property type="molecule type" value="Genomic_DNA"/>
</dbReference>
<comment type="caution">
    <text evidence="2">The sequence shown here is derived from an EMBL/GenBank/DDBJ whole genome shotgun (WGS) entry which is preliminary data.</text>
</comment>
<reference evidence="2 3" key="1">
    <citation type="journal article" date="2015" name="Genome Biol.">
        <title>Comparative genomics of Steinernema reveals deeply conserved gene regulatory networks.</title>
        <authorList>
            <person name="Dillman A.R."/>
            <person name="Macchietto M."/>
            <person name="Porter C.F."/>
            <person name="Rogers A."/>
            <person name="Williams B."/>
            <person name="Antoshechkin I."/>
            <person name="Lee M.M."/>
            <person name="Goodwin Z."/>
            <person name="Lu X."/>
            <person name="Lewis E.E."/>
            <person name="Goodrich-Blair H."/>
            <person name="Stock S.P."/>
            <person name="Adams B.J."/>
            <person name="Sternberg P.W."/>
            <person name="Mortazavi A."/>
        </authorList>
    </citation>
    <scope>NUCLEOTIDE SEQUENCE [LARGE SCALE GENOMIC DNA]</scope>
    <source>
        <strain evidence="2 3">ALL</strain>
    </source>
</reference>
<evidence type="ECO:0000256" key="1">
    <source>
        <dbReference type="SAM" id="SignalP"/>
    </source>
</evidence>
<evidence type="ECO:0000313" key="2">
    <source>
        <dbReference type="EMBL" id="TKR81856.1"/>
    </source>
</evidence>
<protein>
    <recommendedName>
        <fullName evidence="4">Ig-like domain-containing protein</fullName>
    </recommendedName>
</protein>
<organism evidence="2 3">
    <name type="scientific">Steinernema carpocapsae</name>
    <name type="common">Entomopathogenic nematode</name>
    <dbReference type="NCBI Taxonomy" id="34508"/>
    <lineage>
        <taxon>Eukaryota</taxon>
        <taxon>Metazoa</taxon>
        <taxon>Ecdysozoa</taxon>
        <taxon>Nematoda</taxon>
        <taxon>Chromadorea</taxon>
        <taxon>Rhabditida</taxon>
        <taxon>Tylenchina</taxon>
        <taxon>Panagrolaimomorpha</taxon>
        <taxon>Strongyloidoidea</taxon>
        <taxon>Steinernematidae</taxon>
        <taxon>Steinernema</taxon>
    </lineage>
</organism>
<dbReference type="OrthoDB" id="10375971at2759"/>
<feature type="signal peptide" evidence="1">
    <location>
        <begin position="1"/>
        <end position="19"/>
    </location>
</feature>
<feature type="chain" id="PRO_5020866075" description="Ig-like domain-containing protein" evidence="1">
    <location>
        <begin position="20"/>
        <end position="147"/>
    </location>
</feature>